<proteinExistence type="predicted"/>
<dbReference type="InterPro" id="IPR010869">
    <property type="entry name" value="DUF1501"/>
</dbReference>
<name>A0A918WHR1_9BACT</name>
<evidence type="ECO:0008006" key="3">
    <source>
        <dbReference type="Google" id="ProtNLM"/>
    </source>
</evidence>
<reference evidence="1" key="1">
    <citation type="journal article" date="2014" name="Int. J. Syst. Evol. Microbiol.">
        <title>Complete genome sequence of Corynebacterium casei LMG S-19264T (=DSM 44701T), isolated from a smear-ripened cheese.</title>
        <authorList>
            <consortium name="US DOE Joint Genome Institute (JGI-PGF)"/>
            <person name="Walter F."/>
            <person name="Albersmeier A."/>
            <person name="Kalinowski J."/>
            <person name="Ruckert C."/>
        </authorList>
    </citation>
    <scope>NUCLEOTIDE SEQUENCE</scope>
    <source>
        <strain evidence="1">KCTC 12988</strain>
    </source>
</reference>
<keyword evidence="2" id="KW-1185">Reference proteome</keyword>
<reference evidence="1" key="2">
    <citation type="submission" date="2020-09" db="EMBL/GenBank/DDBJ databases">
        <authorList>
            <person name="Sun Q."/>
            <person name="Kim S."/>
        </authorList>
    </citation>
    <scope>NUCLEOTIDE SEQUENCE</scope>
    <source>
        <strain evidence="1">KCTC 12988</strain>
    </source>
</reference>
<dbReference type="PANTHER" id="PTHR43737">
    <property type="entry name" value="BLL7424 PROTEIN"/>
    <property type="match status" value="1"/>
</dbReference>
<dbReference type="Proteomes" id="UP000644507">
    <property type="component" value="Unassembled WGS sequence"/>
</dbReference>
<dbReference type="RefSeq" id="WP_189569688.1">
    <property type="nucleotide sequence ID" value="NZ_BMXI01000007.1"/>
</dbReference>
<dbReference type="Pfam" id="PF07394">
    <property type="entry name" value="DUF1501"/>
    <property type="match status" value="1"/>
</dbReference>
<evidence type="ECO:0000313" key="1">
    <source>
        <dbReference type="EMBL" id="GHC52690.1"/>
    </source>
</evidence>
<accession>A0A918WHR1</accession>
<gene>
    <name evidence="1" type="ORF">GCM10007100_18830</name>
</gene>
<dbReference type="AlphaFoldDB" id="A0A918WHR1"/>
<comment type="caution">
    <text evidence="1">The sequence shown here is derived from an EMBL/GenBank/DDBJ whole genome shotgun (WGS) entry which is preliminary data.</text>
</comment>
<dbReference type="InterPro" id="IPR017850">
    <property type="entry name" value="Alkaline_phosphatase_core_sf"/>
</dbReference>
<protein>
    <recommendedName>
        <fullName evidence="3">DUF1501 domain-containing protein</fullName>
    </recommendedName>
</protein>
<organism evidence="1 2">
    <name type="scientific">Roseibacillus persicicus</name>
    <dbReference type="NCBI Taxonomy" id="454148"/>
    <lineage>
        <taxon>Bacteria</taxon>
        <taxon>Pseudomonadati</taxon>
        <taxon>Verrucomicrobiota</taxon>
        <taxon>Verrucomicrobiia</taxon>
        <taxon>Verrucomicrobiales</taxon>
        <taxon>Verrucomicrobiaceae</taxon>
        <taxon>Roseibacillus</taxon>
    </lineage>
</organism>
<evidence type="ECO:0000313" key="2">
    <source>
        <dbReference type="Proteomes" id="UP000644507"/>
    </source>
</evidence>
<dbReference type="EMBL" id="BMXI01000007">
    <property type="protein sequence ID" value="GHC52690.1"/>
    <property type="molecule type" value="Genomic_DNA"/>
</dbReference>
<dbReference type="PANTHER" id="PTHR43737:SF1">
    <property type="entry name" value="DUF1501 DOMAIN-CONTAINING PROTEIN"/>
    <property type="match status" value="1"/>
</dbReference>
<sequence length="438" mass="47111">MKNNEFNKADELGRRQFMINAARSYLGVTVAPMLGATLATPAFAQSVKGGRKAAEHVIFLNMAGGMSHLDTFDLKPGRDVQGPVEGISTAGDFQLSQYLPKTAEVADKMCVINSMTSTQGAHEQGQYMLHSSYSQRGTITHPSIGSWVVRLKGRKNETLPGFVSVGGNPKNASSGFMGAEFAGVPLGRANEGLKDSKRAHSVSAEDFDKRLAIADALNKKFHEKYNVPQVKAYESLYDEAVKLMNSADLKAFDINQEPGNTRAKYGTDNFGQGCLLARRLVESGVRFVEVTLGGWDTHYDNFTAVEARAAVLDRGYSALMKDLEAKGLLDSTIVVIATEFGRSPNIVAEHNSGRDHHPACFSAVISGGGVQGGIKYGKSDKNGNRPDENPVTLQDLNATIGYALGLDHSQVIYSPSGRPFRLGGADKDLGTPITSIFS</sequence>
<dbReference type="SUPFAM" id="SSF53649">
    <property type="entry name" value="Alkaline phosphatase-like"/>
    <property type="match status" value="1"/>
</dbReference>